<organism evidence="2 3">
    <name type="scientific">Selenomonas infelix ATCC 43532</name>
    <dbReference type="NCBI Taxonomy" id="679201"/>
    <lineage>
        <taxon>Bacteria</taxon>
        <taxon>Bacillati</taxon>
        <taxon>Bacillota</taxon>
        <taxon>Negativicutes</taxon>
        <taxon>Selenomonadales</taxon>
        <taxon>Selenomonadaceae</taxon>
        <taxon>Selenomonas</taxon>
    </lineage>
</organism>
<gene>
    <name evidence="2" type="ORF">HMPREF9334_01096</name>
</gene>
<dbReference type="OrthoDB" id="1663964at2"/>
<dbReference type="EMBL" id="ACZM01000010">
    <property type="protein sequence ID" value="EHG21164.1"/>
    <property type="molecule type" value="Genomic_DNA"/>
</dbReference>
<evidence type="ECO:0000313" key="3">
    <source>
        <dbReference type="Proteomes" id="UP000004129"/>
    </source>
</evidence>
<dbReference type="eggNOG" id="ENOG5033512">
    <property type="taxonomic scope" value="Bacteria"/>
</dbReference>
<protein>
    <submittedName>
        <fullName evidence="2">Uncharacterized protein</fullName>
    </submittedName>
</protein>
<dbReference type="STRING" id="679201.HMPREF9334_01096"/>
<feature type="compositionally biased region" description="Basic and acidic residues" evidence="1">
    <location>
        <begin position="46"/>
        <end position="60"/>
    </location>
</feature>
<keyword evidence="3" id="KW-1185">Reference proteome</keyword>
<feature type="region of interest" description="Disordered" evidence="1">
    <location>
        <begin position="38"/>
        <end position="60"/>
    </location>
</feature>
<dbReference type="PATRIC" id="fig|679201.3.peg.1110"/>
<feature type="compositionally biased region" description="Gly residues" evidence="1">
    <location>
        <begin position="135"/>
        <end position="151"/>
    </location>
</feature>
<feature type="region of interest" description="Disordered" evidence="1">
    <location>
        <begin position="134"/>
        <end position="157"/>
    </location>
</feature>
<reference evidence="2 3" key="1">
    <citation type="submission" date="2011-08" db="EMBL/GenBank/DDBJ databases">
        <title>The Genome Sequence of Selenomonas infelix ATCC 43532.</title>
        <authorList>
            <consortium name="The Broad Institute Genome Sequencing Platform"/>
            <person name="Earl A."/>
            <person name="Ward D."/>
            <person name="Feldgarden M."/>
            <person name="Gevers D."/>
            <person name="Izard J."/>
            <person name="Blanton J.M."/>
            <person name="Baranova O.V."/>
            <person name="Dewhirst F.E."/>
            <person name="Young S.K."/>
            <person name="Zeng Q."/>
            <person name="Gargeya S."/>
            <person name="Fitzgerald M."/>
            <person name="Haas B."/>
            <person name="Abouelleil A."/>
            <person name="Alvarado L."/>
            <person name="Arachchi H.M."/>
            <person name="Berlin A."/>
            <person name="Brown A."/>
            <person name="Chapman S.B."/>
            <person name="Chen Z."/>
            <person name="Dunbar C."/>
            <person name="Freedman E."/>
            <person name="Gearin G."/>
            <person name="Gellesch M."/>
            <person name="Goldberg J."/>
            <person name="Griggs A."/>
            <person name="Gujja S."/>
            <person name="Heiman D."/>
            <person name="Howarth C."/>
            <person name="Larson L."/>
            <person name="Lui A."/>
            <person name="MacDonald P.J.P."/>
            <person name="Montmayeur A."/>
            <person name="Murphy C."/>
            <person name="Neiman D."/>
            <person name="Pearson M."/>
            <person name="Priest M."/>
            <person name="Roberts A."/>
            <person name="Saif S."/>
            <person name="Shea T."/>
            <person name="Shenoy N."/>
            <person name="Sisk P."/>
            <person name="Stolte C."/>
            <person name="Sykes S."/>
            <person name="Wortman J."/>
            <person name="Nusbaum C."/>
            <person name="Birren B."/>
        </authorList>
    </citation>
    <scope>NUCLEOTIDE SEQUENCE [LARGE SCALE GENOMIC DNA]</scope>
    <source>
        <strain evidence="2 3">ATCC 43532</strain>
    </source>
</reference>
<dbReference type="RefSeq" id="WP_006692545.1">
    <property type="nucleotide sequence ID" value="NZ_JH376798.1"/>
</dbReference>
<feature type="region of interest" description="Disordered" evidence="1">
    <location>
        <begin position="310"/>
        <end position="330"/>
    </location>
</feature>
<evidence type="ECO:0000256" key="1">
    <source>
        <dbReference type="SAM" id="MobiDB-lite"/>
    </source>
</evidence>
<feature type="compositionally biased region" description="Polar residues" evidence="1">
    <location>
        <begin position="202"/>
        <end position="217"/>
    </location>
</feature>
<dbReference type="AlphaFoldDB" id="G5GPB5"/>
<sequence>MAIFEGIGRVGDYAQLRDLRREMKYRIKTGTSLAQAMGAPVQPGKVRSDEAQKTNGNRDADREALIRQKLRQGRKLSPGDKQYLKENDPDLYEKVARIEERREVLARALKRAKTKDEALRAVAQANIAVLSEMQKGGGSTPKFSGVGGGSCEGSSSAGALTAGGDAAAGDALDAPVSEGGDAAATTGAMQGALGREAVAVQDSETSAAQPSAAQNGTGAHADGAQSDPHKEREHFQPGPSTRDQYGNRRVLSREELDDMLRQAQQAGKLSPLDDEKVYLLRALQREWMEYANSKEYKNLPNTALDAAAEKARGVRRKKRTDGDPVPVRPAPSAAEVLAAHRYYHAAHSSEPFEEKG</sequence>
<evidence type="ECO:0000313" key="2">
    <source>
        <dbReference type="EMBL" id="EHG21164.1"/>
    </source>
</evidence>
<dbReference type="HOGENOM" id="CLU_813522_0_0_9"/>
<name>G5GPB5_9FIRM</name>
<accession>G5GPB5</accession>
<proteinExistence type="predicted"/>
<feature type="region of interest" description="Disordered" evidence="1">
    <location>
        <begin position="198"/>
        <end position="248"/>
    </location>
</feature>
<dbReference type="Proteomes" id="UP000004129">
    <property type="component" value="Unassembled WGS sequence"/>
</dbReference>
<comment type="caution">
    <text evidence="2">The sequence shown here is derived from an EMBL/GenBank/DDBJ whole genome shotgun (WGS) entry which is preliminary data.</text>
</comment>